<dbReference type="RefSeq" id="WP_024361474.1">
    <property type="nucleotide sequence ID" value="NZ_BJNS01000018.1"/>
</dbReference>
<dbReference type="EMBL" id="UFSZ01000001">
    <property type="protein sequence ID" value="SUV16299.1"/>
    <property type="molecule type" value="Genomic_DNA"/>
</dbReference>
<evidence type="ECO:0000313" key="2">
    <source>
        <dbReference type="EMBL" id="SUV16299.1"/>
    </source>
</evidence>
<dbReference type="Proteomes" id="UP000255295">
    <property type="component" value="Unassembled WGS sequence"/>
</dbReference>
<dbReference type="Gene3D" id="2.60.120.40">
    <property type="match status" value="1"/>
</dbReference>
<evidence type="ECO:0000313" key="4">
    <source>
        <dbReference type="Proteomes" id="UP000255295"/>
    </source>
</evidence>
<proteinExistence type="predicted"/>
<dbReference type="Proteomes" id="UP000238825">
    <property type="component" value="Chromosome"/>
</dbReference>
<name>A0A2S0K332_LYSSH</name>
<sequence>MNRCPKNCSCERCQSSLPVIKAIDICHITPNEQTPAVSPSTYGNFFQTNFITLANNQAMPWNGMGETAGITLDPDTVTIRVSQGGAYYIDYHVNGNFSPFGTGNVTIITALFVNNAEVNPIQTRYGALNTEVDRYECVPITGGTIVFIPVNGTIQLRNIGPDFRTCDGGIVLAASINLIKVSSS</sequence>
<reference evidence="2 4" key="2">
    <citation type="submission" date="2018-06" db="EMBL/GenBank/DDBJ databases">
        <authorList>
            <consortium name="Pathogen Informatics"/>
            <person name="Doyle S."/>
        </authorList>
    </citation>
    <scope>NUCLEOTIDE SEQUENCE [LARGE SCALE GENOMIC DNA]</scope>
    <source>
        <strain evidence="2 4">NCTC10338</strain>
    </source>
</reference>
<organism evidence="1 3">
    <name type="scientific">Lysinibacillus sphaericus</name>
    <name type="common">Bacillus sphaericus</name>
    <dbReference type="NCBI Taxonomy" id="1421"/>
    <lineage>
        <taxon>Bacteria</taxon>
        <taxon>Bacillati</taxon>
        <taxon>Bacillota</taxon>
        <taxon>Bacilli</taxon>
        <taxon>Bacillales</taxon>
        <taxon>Bacillaceae</taxon>
        <taxon>Lysinibacillus</taxon>
    </lineage>
</organism>
<evidence type="ECO:0000313" key="1">
    <source>
        <dbReference type="EMBL" id="AVK97777.1"/>
    </source>
</evidence>
<dbReference type="EMBL" id="CP019980">
    <property type="protein sequence ID" value="AVK97777.1"/>
    <property type="molecule type" value="Genomic_DNA"/>
</dbReference>
<accession>A0A2S0K332</accession>
<evidence type="ECO:0000313" key="3">
    <source>
        <dbReference type="Proteomes" id="UP000238825"/>
    </source>
</evidence>
<reference evidence="1 3" key="1">
    <citation type="submission" date="2017-03" db="EMBL/GenBank/DDBJ databases">
        <title>The whole genome sequencing and assembly of Lysinibacillus sphaericus DSM 28T strain.</title>
        <authorList>
            <person name="Lee Y.-J."/>
            <person name="Yi H."/>
            <person name="Bahn Y.-S."/>
            <person name="Kim J.F."/>
            <person name="Lee D.-W."/>
        </authorList>
    </citation>
    <scope>NUCLEOTIDE SEQUENCE [LARGE SCALE GENOMIC DNA]</scope>
    <source>
        <strain evidence="1 3">DSM 28</strain>
    </source>
</reference>
<dbReference type="InterPro" id="IPR008983">
    <property type="entry name" value="Tumour_necrosis_fac-like_dom"/>
</dbReference>
<protein>
    <submittedName>
        <fullName evidence="2">BclA like protein</fullName>
    </submittedName>
</protein>
<gene>
    <name evidence="1" type="ORF">LS41612_16575</name>
    <name evidence="2" type="ORF">NCTC10338_01377</name>
</gene>
<dbReference type="GeneID" id="48277813"/>
<dbReference type="AlphaFoldDB" id="A0A2S0K332"/>